<dbReference type="STRING" id="1229662.W3WUR8"/>
<proteinExistence type="inferred from homology"/>
<dbReference type="GO" id="GO:0050660">
    <property type="term" value="F:flavin adenine dinucleotide binding"/>
    <property type="evidence" value="ECO:0007669"/>
    <property type="project" value="InterPro"/>
</dbReference>
<evidence type="ECO:0000256" key="2">
    <source>
        <dbReference type="SAM" id="MobiDB-lite"/>
    </source>
</evidence>
<dbReference type="EMBL" id="KI912117">
    <property type="protein sequence ID" value="ETS76606.1"/>
    <property type="molecule type" value="Genomic_DNA"/>
</dbReference>
<dbReference type="PANTHER" id="PTHR11552">
    <property type="entry name" value="GLUCOSE-METHANOL-CHOLINE GMC OXIDOREDUCTASE"/>
    <property type="match status" value="1"/>
</dbReference>
<dbReference type="HOGENOM" id="CLU_002865_8_0_1"/>
<dbReference type="Gene3D" id="3.50.50.60">
    <property type="entry name" value="FAD/NAD(P)-binding domain"/>
    <property type="match status" value="1"/>
</dbReference>
<dbReference type="GO" id="GO:0016614">
    <property type="term" value="F:oxidoreductase activity, acting on CH-OH group of donors"/>
    <property type="evidence" value="ECO:0007669"/>
    <property type="project" value="InterPro"/>
</dbReference>
<evidence type="ECO:0000313" key="5">
    <source>
        <dbReference type="Proteomes" id="UP000030651"/>
    </source>
</evidence>
<dbReference type="OrthoDB" id="4769922at2759"/>
<dbReference type="GeneID" id="19277006"/>
<comment type="similarity">
    <text evidence="1">Belongs to the GMC oxidoreductase family.</text>
</comment>
<dbReference type="RefSeq" id="XP_007838765.1">
    <property type="nucleotide sequence ID" value="XM_007840574.1"/>
</dbReference>
<accession>W3WUR8</accession>
<dbReference type="InterPro" id="IPR007867">
    <property type="entry name" value="GMC_OxRtase_C"/>
</dbReference>
<evidence type="ECO:0000313" key="4">
    <source>
        <dbReference type="EMBL" id="ETS76606.1"/>
    </source>
</evidence>
<dbReference type="InterPro" id="IPR012132">
    <property type="entry name" value="GMC_OxRdtase"/>
</dbReference>
<dbReference type="AlphaFoldDB" id="W3WUR8"/>
<gene>
    <name evidence="4" type="ORF">PFICI_11993</name>
</gene>
<evidence type="ECO:0000259" key="3">
    <source>
        <dbReference type="Pfam" id="PF05199"/>
    </source>
</evidence>
<reference evidence="5" key="1">
    <citation type="journal article" date="2015" name="BMC Genomics">
        <title>Genomic and transcriptomic analysis of the endophytic fungus Pestalotiopsis fici reveals its lifestyle and high potential for synthesis of natural products.</title>
        <authorList>
            <person name="Wang X."/>
            <person name="Zhang X."/>
            <person name="Liu L."/>
            <person name="Xiang M."/>
            <person name="Wang W."/>
            <person name="Sun X."/>
            <person name="Che Y."/>
            <person name="Guo L."/>
            <person name="Liu G."/>
            <person name="Guo L."/>
            <person name="Wang C."/>
            <person name="Yin W.B."/>
            <person name="Stadler M."/>
            <person name="Zhang X."/>
            <person name="Liu X."/>
        </authorList>
    </citation>
    <scope>NUCLEOTIDE SEQUENCE [LARGE SCALE GENOMIC DNA]</scope>
    <source>
        <strain evidence="5">W106-1 / CGMCC3.15140</strain>
    </source>
</reference>
<dbReference type="Proteomes" id="UP000030651">
    <property type="component" value="Unassembled WGS sequence"/>
</dbReference>
<organism evidence="4 5">
    <name type="scientific">Pestalotiopsis fici (strain W106-1 / CGMCC3.15140)</name>
    <dbReference type="NCBI Taxonomy" id="1229662"/>
    <lineage>
        <taxon>Eukaryota</taxon>
        <taxon>Fungi</taxon>
        <taxon>Dikarya</taxon>
        <taxon>Ascomycota</taxon>
        <taxon>Pezizomycotina</taxon>
        <taxon>Sordariomycetes</taxon>
        <taxon>Xylariomycetidae</taxon>
        <taxon>Amphisphaeriales</taxon>
        <taxon>Sporocadaceae</taxon>
        <taxon>Pestalotiopsis</taxon>
    </lineage>
</organism>
<evidence type="ECO:0000256" key="1">
    <source>
        <dbReference type="ARBA" id="ARBA00010790"/>
    </source>
</evidence>
<dbReference type="InParanoid" id="W3WUR8"/>
<dbReference type="Gene3D" id="3.30.560.10">
    <property type="entry name" value="Glucose Oxidase, domain 3"/>
    <property type="match status" value="1"/>
</dbReference>
<protein>
    <recommendedName>
        <fullName evidence="3">Glucose-methanol-choline oxidoreductase C-terminal domain-containing protein</fullName>
    </recommendedName>
</protein>
<keyword evidence="5" id="KW-1185">Reference proteome</keyword>
<name>W3WUR8_PESFW</name>
<dbReference type="KEGG" id="pfy:PFICI_11993"/>
<feature type="region of interest" description="Disordered" evidence="2">
    <location>
        <begin position="1"/>
        <end position="20"/>
    </location>
</feature>
<dbReference type="SUPFAM" id="SSF51905">
    <property type="entry name" value="FAD/NAD(P)-binding domain"/>
    <property type="match status" value="1"/>
</dbReference>
<dbReference type="eggNOG" id="KOG1238">
    <property type="taxonomic scope" value="Eukaryota"/>
</dbReference>
<dbReference type="InterPro" id="IPR036188">
    <property type="entry name" value="FAD/NAD-bd_sf"/>
</dbReference>
<dbReference type="OMA" id="EDWRINR"/>
<dbReference type="PANTHER" id="PTHR11552:SF123">
    <property type="entry name" value="GMC OXIDOREDUCTASE (AFU_ORTHOLOGUE AFUA_2G01770)-RELATED"/>
    <property type="match status" value="1"/>
</dbReference>
<sequence length="103" mass="11024">MGREILDGEVGTTGSNETLSVNSSDEYIDARIRAQIGTSYHPMGTAAMGKMVDNDLNVKGVKSLRIVDASVFPVPISGHLQVPTFAMAEQAAEIIYANRRAAE</sequence>
<feature type="domain" description="Glucose-methanol-choline oxidoreductase C-terminal" evidence="3">
    <location>
        <begin position="20"/>
        <end position="88"/>
    </location>
</feature>
<dbReference type="Pfam" id="PF05199">
    <property type="entry name" value="GMC_oxred_C"/>
    <property type="match status" value="1"/>
</dbReference>